<dbReference type="RefSeq" id="WP_188230490.1">
    <property type="nucleotide sequence ID" value="NZ_JACVXB010000004.1"/>
</dbReference>
<dbReference type="AlphaFoldDB" id="A0A8J6Q3U0"/>
<dbReference type="EMBL" id="JACVXB010000004">
    <property type="protein sequence ID" value="MBD0832705.1"/>
    <property type="molecule type" value="Genomic_DNA"/>
</dbReference>
<organism evidence="1 2">
    <name type="scientific">Aestuariibaculum sediminum</name>
    <dbReference type="NCBI Taxonomy" id="2770637"/>
    <lineage>
        <taxon>Bacteria</taxon>
        <taxon>Pseudomonadati</taxon>
        <taxon>Bacteroidota</taxon>
        <taxon>Flavobacteriia</taxon>
        <taxon>Flavobacteriales</taxon>
        <taxon>Flavobacteriaceae</taxon>
    </lineage>
</organism>
<dbReference type="PANTHER" id="PTHR39324">
    <property type="entry name" value="CALCIUM DODECIN"/>
    <property type="match status" value="1"/>
</dbReference>
<keyword evidence="2" id="KW-1185">Reference proteome</keyword>
<dbReference type="InterPro" id="IPR025543">
    <property type="entry name" value="Dodecin-like"/>
</dbReference>
<comment type="caution">
    <text evidence="1">The sequence shown here is derived from an EMBL/GenBank/DDBJ whole genome shotgun (WGS) entry which is preliminary data.</text>
</comment>
<name>A0A8J6Q3U0_9FLAO</name>
<sequence length="69" mass="7733">MDAHIYKIIEIVGTSNQSSDDAIQNALEKASKSIHNLRWFEVVETRGNIEDGQVAIWQVTLKVGFTMNA</sequence>
<dbReference type="Pfam" id="PF07311">
    <property type="entry name" value="Dodecin"/>
    <property type="match status" value="1"/>
</dbReference>
<dbReference type="InterPro" id="IPR050049">
    <property type="entry name" value="Dodecin_bact"/>
</dbReference>
<reference evidence="1 2" key="1">
    <citation type="submission" date="2020-09" db="EMBL/GenBank/DDBJ databases">
        <title>TT11 complete genome.</title>
        <authorList>
            <person name="Wu Z."/>
        </authorList>
    </citation>
    <scope>NUCLEOTIDE SEQUENCE [LARGE SCALE GENOMIC DNA]</scope>
    <source>
        <strain evidence="1 2">TT11</strain>
    </source>
</reference>
<dbReference type="Gene3D" id="3.30.1660.10">
    <property type="entry name" value="Flavin-binding protein dodecin"/>
    <property type="match status" value="1"/>
</dbReference>
<dbReference type="InterPro" id="IPR036694">
    <property type="entry name" value="Dodecin-like_sf"/>
</dbReference>
<dbReference type="Proteomes" id="UP000600588">
    <property type="component" value="Unassembled WGS sequence"/>
</dbReference>
<dbReference type="NCBIfam" id="NF043052">
    <property type="entry name" value="DodecBact"/>
    <property type="match status" value="1"/>
</dbReference>
<dbReference type="InterPro" id="IPR009923">
    <property type="entry name" value="Dodecin"/>
</dbReference>
<dbReference type="SUPFAM" id="SSF89807">
    <property type="entry name" value="Dodecin-like"/>
    <property type="match status" value="1"/>
</dbReference>
<accession>A0A8J6Q3U0</accession>
<proteinExistence type="predicted"/>
<dbReference type="PANTHER" id="PTHR39324:SF1">
    <property type="entry name" value="CALCIUM DODECIN"/>
    <property type="match status" value="1"/>
</dbReference>
<protein>
    <submittedName>
        <fullName evidence="1">Dodecin domain-containing protein</fullName>
    </submittedName>
</protein>
<evidence type="ECO:0000313" key="2">
    <source>
        <dbReference type="Proteomes" id="UP000600588"/>
    </source>
</evidence>
<gene>
    <name evidence="1" type="ORF">ICJ83_11225</name>
</gene>
<evidence type="ECO:0000313" key="1">
    <source>
        <dbReference type="EMBL" id="MBD0832705.1"/>
    </source>
</evidence>